<dbReference type="RefSeq" id="WP_171472482.1">
    <property type="nucleotide sequence ID" value="NZ_CP053452.2"/>
</dbReference>
<dbReference type="InterPro" id="IPR024775">
    <property type="entry name" value="DinB-like"/>
</dbReference>
<feature type="domain" description="DinB-like" evidence="1">
    <location>
        <begin position="15"/>
        <end position="146"/>
    </location>
</feature>
<dbReference type="AlphaFoldDB" id="A0A6M5YUS2"/>
<evidence type="ECO:0000259" key="1">
    <source>
        <dbReference type="Pfam" id="PF12867"/>
    </source>
</evidence>
<dbReference type="Proteomes" id="UP000503447">
    <property type="component" value="Chromosome"/>
</dbReference>
<sequence length="158" mass="17470">MPSPAELADLYLAGAAQLRAAVAGMTREQLLARPVAGKWSTLEVVCHLADFDPILVERMKRIIALSADVPLLLAADENLFVKALQYHERDVEEELAVIDATRRQMARIIRGLQPEQLQLTGNHNKRGLQTLEKVIQMAIGHTGHHLPFIAEKRNALGA</sequence>
<dbReference type="SUPFAM" id="SSF109854">
    <property type="entry name" value="DinB/YfiT-like putative metalloenzymes"/>
    <property type="match status" value="1"/>
</dbReference>
<dbReference type="KEGG" id="ftj:FTUN_4571"/>
<name>A0A6M5YUS2_9BACT</name>
<keyword evidence="3" id="KW-1185">Reference proteome</keyword>
<proteinExistence type="predicted"/>
<organism evidence="2 3">
    <name type="scientific">Frigoriglobus tundricola</name>
    <dbReference type="NCBI Taxonomy" id="2774151"/>
    <lineage>
        <taxon>Bacteria</taxon>
        <taxon>Pseudomonadati</taxon>
        <taxon>Planctomycetota</taxon>
        <taxon>Planctomycetia</taxon>
        <taxon>Gemmatales</taxon>
        <taxon>Gemmataceae</taxon>
        <taxon>Frigoriglobus</taxon>
    </lineage>
</organism>
<dbReference type="InterPro" id="IPR034660">
    <property type="entry name" value="DinB/YfiT-like"/>
</dbReference>
<dbReference type="Gene3D" id="1.20.120.450">
    <property type="entry name" value="dinb family like domain"/>
    <property type="match status" value="1"/>
</dbReference>
<gene>
    <name evidence="2" type="ORF">FTUN_4571</name>
</gene>
<dbReference type="EMBL" id="CP053452">
    <property type="protein sequence ID" value="QJW97011.1"/>
    <property type="molecule type" value="Genomic_DNA"/>
</dbReference>
<evidence type="ECO:0000313" key="3">
    <source>
        <dbReference type="Proteomes" id="UP000503447"/>
    </source>
</evidence>
<dbReference type="Pfam" id="PF12867">
    <property type="entry name" value="DinB_2"/>
    <property type="match status" value="1"/>
</dbReference>
<accession>A0A6M5YUS2</accession>
<evidence type="ECO:0000313" key="2">
    <source>
        <dbReference type="EMBL" id="QJW97011.1"/>
    </source>
</evidence>
<protein>
    <recommendedName>
        <fullName evidence="1">DinB-like domain-containing protein</fullName>
    </recommendedName>
</protein>
<reference evidence="3" key="1">
    <citation type="submission" date="2020-05" db="EMBL/GenBank/DDBJ databases">
        <title>Frigoriglobus tundricola gen. nov., sp. nov., a psychrotolerant cellulolytic planctomycete of the family Gemmataceae with two divergent copies of 16S rRNA gene.</title>
        <authorList>
            <person name="Kulichevskaya I.S."/>
            <person name="Ivanova A.A."/>
            <person name="Naumoff D.G."/>
            <person name="Beletsky A.V."/>
            <person name="Rijpstra W.I.C."/>
            <person name="Sinninghe Damste J.S."/>
            <person name="Mardanov A.V."/>
            <person name="Ravin N.V."/>
            <person name="Dedysh S.N."/>
        </authorList>
    </citation>
    <scope>NUCLEOTIDE SEQUENCE [LARGE SCALE GENOMIC DNA]</scope>
    <source>
        <strain evidence="3">PL17</strain>
    </source>
</reference>